<evidence type="ECO:0000313" key="2">
    <source>
        <dbReference type="EMBL" id="PXV90324.1"/>
    </source>
</evidence>
<dbReference type="EMBL" id="QICS01000005">
    <property type="protein sequence ID" value="PXV90324.1"/>
    <property type="molecule type" value="Genomic_DNA"/>
</dbReference>
<dbReference type="RefSeq" id="WP_242993506.1">
    <property type="nucleotide sequence ID" value="NZ_QICS01000005.1"/>
</dbReference>
<accession>A0A318ESH0</accession>
<evidence type="ECO:0000259" key="1">
    <source>
        <dbReference type="Pfam" id="PF21757"/>
    </source>
</evidence>
<name>A0A318ESH0_9FIRM</name>
<dbReference type="AlphaFoldDB" id="A0A318ESH0"/>
<dbReference type="Pfam" id="PF21757">
    <property type="entry name" value="DUF6870"/>
    <property type="match status" value="1"/>
</dbReference>
<proteinExistence type="predicted"/>
<reference evidence="2 3" key="1">
    <citation type="submission" date="2018-05" db="EMBL/GenBank/DDBJ databases">
        <title>Genomic Encyclopedia of Type Strains, Phase IV (KMG-IV): sequencing the most valuable type-strain genomes for metagenomic binning, comparative biology and taxonomic classification.</title>
        <authorList>
            <person name="Goeker M."/>
        </authorList>
    </citation>
    <scope>NUCLEOTIDE SEQUENCE [LARGE SCALE GENOMIC DNA]</scope>
    <source>
        <strain evidence="2 3">DSM 28816</strain>
    </source>
</reference>
<feature type="domain" description="DUF6870" evidence="1">
    <location>
        <begin position="10"/>
        <end position="79"/>
    </location>
</feature>
<gene>
    <name evidence="2" type="ORF">C8E03_105234</name>
</gene>
<organism evidence="2 3">
    <name type="scientific">Lachnotalea glycerini</name>
    <dbReference type="NCBI Taxonomy" id="1763509"/>
    <lineage>
        <taxon>Bacteria</taxon>
        <taxon>Bacillati</taxon>
        <taxon>Bacillota</taxon>
        <taxon>Clostridia</taxon>
        <taxon>Lachnospirales</taxon>
        <taxon>Lachnospiraceae</taxon>
        <taxon>Lachnotalea</taxon>
    </lineage>
</organism>
<dbReference type="Proteomes" id="UP000247523">
    <property type="component" value="Unassembled WGS sequence"/>
</dbReference>
<sequence>MITIEQLDAMKSVDLRTINKDVLVNVQDFQFDNSLSKQERVKRVIERTKNPYCFRYGQLGVKIEFTDGGPALGDLLTDFFLRKKSGL</sequence>
<protein>
    <recommendedName>
        <fullName evidence="1">DUF6870 domain-containing protein</fullName>
    </recommendedName>
</protein>
<evidence type="ECO:0000313" key="3">
    <source>
        <dbReference type="Proteomes" id="UP000247523"/>
    </source>
</evidence>
<comment type="caution">
    <text evidence="2">The sequence shown here is derived from an EMBL/GenBank/DDBJ whole genome shotgun (WGS) entry which is preliminary data.</text>
</comment>
<dbReference type="InterPro" id="IPR049222">
    <property type="entry name" value="DUF6870"/>
</dbReference>